<dbReference type="Gene3D" id="2.60.120.260">
    <property type="entry name" value="Galactose-binding domain-like"/>
    <property type="match status" value="3"/>
</dbReference>
<dbReference type="GO" id="GO:0016798">
    <property type="term" value="F:hydrolase activity, acting on glycosyl bonds"/>
    <property type="evidence" value="ECO:0007669"/>
    <property type="project" value="InterPro"/>
</dbReference>
<keyword evidence="5" id="KW-1185">Reference proteome</keyword>
<sequence length="717" mass="74565">MSGVAPGGRRILRRLTALVLPFALAATAVTATVAIVSQEPAAATTSASDFQPGNIISDSTFYNTATMTAAQVQAFLNQKVPTCTSGYTCLRNYAQKTATRAADSYCSAYTGAASETAATIIAKVGAACGINPEVILVTLQKEEGLVLSSRPTTGLYTTAMGYGCPDTAACDSTYYGFFNQVYSAAHQFQVYAKNPTYFRYRAGYTNVIQYSPSSACGSASVYVQNQATASLYNYTPYTPNKAALAAGYGSAPCGAYGNRNFFLYFSDWFGNPANYLKSPSFEGRTASGWVWSGGTMNRAIATTSQAQDGSSFLAVNTAGSGRAVSQTVSRASVLGEQANATVWVRSSDARPYTGAVSLTATGGSTETASTPFTVTNTWTQVAVALPFRVSGHSAVRLDVGLGTTGATLWIDDASLTFGAAPVLANTLANPGFEGSFSGWVPGNGAMNRQVYKSPSQAQSGSWFAATNTPVAGRSFAQIVPVTQDASTGYDFTVWLRSADTRAFNGRVALWGLGGSARTVTVQPFTVAKAWTKITVSLDPGATAPTSLKAEVYLDTVASKGTLWLDTASLQRNVLSNASFDAGTAGWSANSSAQSFTTGTAQTLGTAPEDGTQAASLTTTTAGTSVSQTVTASPQVGDTYTATAWVRSGTGATVTGRLAAWGLGGSAEVGVQRFTVGATWTKVTFALPIKNAGHTSLRLEIYDDTVSQPLLVDATRLS</sequence>
<protein>
    <submittedName>
        <fullName evidence="4">Carbohydrate binding protein</fullName>
    </submittedName>
</protein>
<dbReference type="EMBL" id="RBKS01000001">
    <property type="protein sequence ID" value="RKR73244.1"/>
    <property type="molecule type" value="Genomic_DNA"/>
</dbReference>
<name>A0A495IB71_9MICO</name>
<dbReference type="OrthoDB" id="9764271at2"/>
<dbReference type="InterPro" id="IPR008979">
    <property type="entry name" value="Galactose-bd-like_sf"/>
</dbReference>
<proteinExistence type="predicted"/>
<feature type="domain" description="CBM-cenC" evidence="3">
    <location>
        <begin position="572"/>
        <end position="701"/>
    </location>
</feature>
<evidence type="ECO:0000259" key="3">
    <source>
        <dbReference type="Pfam" id="PF02018"/>
    </source>
</evidence>
<dbReference type="Pfam" id="PF02018">
    <property type="entry name" value="CBM_4_9"/>
    <property type="match status" value="1"/>
</dbReference>
<evidence type="ECO:0000313" key="4">
    <source>
        <dbReference type="EMBL" id="RKR73244.1"/>
    </source>
</evidence>
<feature type="signal peptide" evidence="2">
    <location>
        <begin position="1"/>
        <end position="25"/>
    </location>
</feature>
<evidence type="ECO:0000256" key="2">
    <source>
        <dbReference type="SAM" id="SignalP"/>
    </source>
</evidence>
<dbReference type="AlphaFoldDB" id="A0A495IB71"/>
<feature type="chain" id="PRO_5038839157" evidence="2">
    <location>
        <begin position="26"/>
        <end position="717"/>
    </location>
</feature>
<accession>A0A495IB71</accession>
<organism evidence="4 5">
    <name type="scientific">Frondihabitans australicus</name>
    <dbReference type="NCBI Taxonomy" id="386892"/>
    <lineage>
        <taxon>Bacteria</taxon>
        <taxon>Bacillati</taxon>
        <taxon>Actinomycetota</taxon>
        <taxon>Actinomycetes</taxon>
        <taxon>Micrococcales</taxon>
        <taxon>Microbacteriaceae</taxon>
        <taxon>Frondihabitans</taxon>
    </lineage>
</organism>
<dbReference type="SUPFAM" id="SSF49785">
    <property type="entry name" value="Galactose-binding domain-like"/>
    <property type="match status" value="2"/>
</dbReference>
<dbReference type="RefSeq" id="WP_121368130.1">
    <property type="nucleotide sequence ID" value="NZ_RBKS01000001.1"/>
</dbReference>
<dbReference type="Proteomes" id="UP000280008">
    <property type="component" value="Unassembled WGS sequence"/>
</dbReference>
<evidence type="ECO:0000313" key="5">
    <source>
        <dbReference type="Proteomes" id="UP000280008"/>
    </source>
</evidence>
<reference evidence="4 5" key="1">
    <citation type="submission" date="2018-10" db="EMBL/GenBank/DDBJ databases">
        <title>Sequencing the genomes of 1000 actinobacteria strains.</title>
        <authorList>
            <person name="Klenk H.-P."/>
        </authorList>
    </citation>
    <scope>NUCLEOTIDE SEQUENCE [LARGE SCALE GENOMIC DNA]</scope>
    <source>
        <strain evidence="4 5">DSM 17894</strain>
    </source>
</reference>
<keyword evidence="1" id="KW-0378">Hydrolase</keyword>
<dbReference type="InterPro" id="IPR003305">
    <property type="entry name" value="CenC_carb-bd"/>
</dbReference>
<evidence type="ECO:0000256" key="1">
    <source>
        <dbReference type="ARBA" id="ARBA00022801"/>
    </source>
</evidence>
<comment type="caution">
    <text evidence="4">The sequence shown here is derived from an EMBL/GenBank/DDBJ whole genome shotgun (WGS) entry which is preliminary data.</text>
</comment>
<keyword evidence="2" id="KW-0732">Signal</keyword>
<gene>
    <name evidence="4" type="ORF">C8E83_0334</name>
</gene>